<name>A0A3B0T3M2_9ZZZZ</name>
<dbReference type="InterPro" id="IPR001451">
    <property type="entry name" value="Hexapep"/>
</dbReference>
<sequence>MSYIKSVFSLKKLTHKCLSPLAYWDAASSFTKFSEIRRFVKLHHSHIGMYSRVNANSHLARVTLGNFSVVGMNSVLGLGRHPLNYASTHSIFYKINNIKNDWVKPIDYEEVLPINIGNDVWLGRNCTVMDGVTIGDGVVIATGAVVTKDIPPYAIAGGVPAKVIKYRFSEDIIVKLLKIQWWNFSDEQIQQHIEFFRDPDLTLEKLNTYFPEN</sequence>
<reference evidence="1" key="1">
    <citation type="submission" date="2018-06" db="EMBL/GenBank/DDBJ databases">
        <authorList>
            <person name="Zhirakovskaya E."/>
        </authorList>
    </citation>
    <scope>NUCLEOTIDE SEQUENCE</scope>
</reference>
<proteinExistence type="predicted"/>
<organism evidence="1">
    <name type="scientific">hydrothermal vent metagenome</name>
    <dbReference type="NCBI Taxonomy" id="652676"/>
    <lineage>
        <taxon>unclassified sequences</taxon>
        <taxon>metagenomes</taxon>
        <taxon>ecological metagenomes</taxon>
    </lineage>
</organism>
<dbReference type="PANTHER" id="PTHR43300:SF11">
    <property type="entry name" value="ACETYLTRANSFERASE RV3034C-RELATED"/>
    <property type="match status" value="1"/>
</dbReference>
<dbReference type="PANTHER" id="PTHR43300">
    <property type="entry name" value="ACETYLTRANSFERASE"/>
    <property type="match status" value="1"/>
</dbReference>
<dbReference type="Gene3D" id="2.160.10.10">
    <property type="entry name" value="Hexapeptide repeat proteins"/>
    <property type="match status" value="1"/>
</dbReference>
<protein>
    <recommendedName>
        <fullName evidence="2">Chloramphenicol acetyltransferase</fullName>
    </recommendedName>
</protein>
<dbReference type="SUPFAM" id="SSF51161">
    <property type="entry name" value="Trimeric LpxA-like enzymes"/>
    <property type="match status" value="1"/>
</dbReference>
<accession>A0A3B0T3M2</accession>
<dbReference type="Pfam" id="PF00132">
    <property type="entry name" value="Hexapep"/>
    <property type="match status" value="1"/>
</dbReference>
<dbReference type="AlphaFoldDB" id="A0A3B0T3M2"/>
<dbReference type="InterPro" id="IPR011004">
    <property type="entry name" value="Trimer_LpxA-like_sf"/>
</dbReference>
<dbReference type="InterPro" id="IPR050179">
    <property type="entry name" value="Trans_hexapeptide_repeat"/>
</dbReference>
<evidence type="ECO:0000313" key="1">
    <source>
        <dbReference type="EMBL" id="VAW11530.1"/>
    </source>
</evidence>
<dbReference type="EMBL" id="UOEL01000065">
    <property type="protein sequence ID" value="VAW11530.1"/>
    <property type="molecule type" value="Genomic_DNA"/>
</dbReference>
<evidence type="ECO:0008006" key="2">
    <source>
        <dbReference type="Google" id="ProtNLM"/>
    </source>
</evidence>
<gene>
    <name evidence="1" type="ORF">MNBD_BACTEROID03-1071</name>
</gene>
<dbReference type="CDD" id="cd03349">
    <property type="entry name" value="LbH_XAT"/>
    <property type="match status" value="1"/>
</dbReference>